<dbReference type="AlphaFoldDB" id="A0A2N9H349"/>
<organism evidence="5">
    <name type="scientific">Fagus sylvatica</name>
    <name type="common">Beechnut</name>
    <dbReference type="NCBI Taxonomy" id="28930"/>
    <lineage>
        <taxon>Eukaryota</taxon>
        <taxon>Viridiplantae</taxon>
        <taxon>Streptophyta</taxon>
        <taxon>Embryophyta</taxon>
        <taxon>Tracheophyta</taxon>
        <taxon>Spermatophyta</taxon>
        <taxon>Magnoliopsida</taxon>
        <taxon>eudicotyledons</taxon>
        <taxon>Gunneridae</taxon>
        <taxon>Pentapetalae</taxon>
        <taxon>rosids</taxon>
        <taxon>fabids</taxon>
        <taxon>Fagales</taxon>
        <taxon>Fagaceae</taxon>
        <taxon>Fagus</taxon>
    </lineage>
</organism>
<dbReference type="GO" id="GO:0016787">
    <property type="term" value="F:hydrolase activity"/>
    <property type="evidence" value="ECO:0007669"/>
    <property type="project" value="UniProtKB-KW"/>
</dbReference>
<name>A0A2N9H349_FAGSY</name>
<evidence type="ECO:0000256" key="1">
    <source>
        <dbReference type="ARBA" id="ARBA00022801"/>
    </source>
</evidence>
<keyword evidence="3" id="KW-0472">Membrane</keyword>
<gene>
    <name evidence="5" type="ORF">FSB_LOCUS33836</name>
</gene>
<feature type="domain" description="Sialate O-acetylesterase" evidence="4">
    <location>
        <begin position="24"/>
        <end position="193"/>
    </location>
</feature>
<protein>
    <recommendedName>
        <fullName evidence="4">Sialate O-acetylesterase domain-containing protein</fullName>
    </recommendedName>
</protein>
<feature type="region of interest" description="Disordered" evidence="2">
    <location>
        <begin position="1"/>
        <end position="20"/>
    </location>
</feature>
<dbReference type="Pfam" id="PF03629">
    <property type="entry name" value="SASA"/>
    <property type="match status" value="1"/>
</dbReference>
<reference evidence="5" key="1">
    <citation type="submission" date="2018-02" db="EMBL/GenBank/DDBJ databases">
        <authorList>
            <person name="Cohen D.B."/>
            <person name="Kent A.D."/>
        </authorList>
    </citation>
    <scope>NUCLEOTIDE SEQUENCE</scope>
</reference>
<dbReference type="EMBL" id="OIVN01002724">
    <property type="protein sequence ID" value="SPD05954.1"/>
    <property type="molecule type" value="Genomic_DNA"/>
</dbReference>
<evidence type="ECO:0000256" key="3">
    <source>
        <dbReference type="SAM" id="Phobius"/>
    </source>
</evidence>
<dbReference type="SUPFAM" id="SSF52266">
    <property type="entry name" value="SGNH hydrolase"/>
    <property type="match status" value="1"/>
</dbReference>
<keyword evidence="3" id="KW-0812">Transmembrane</keyword>
<evidence type="ECO:0000256" key="2">
    <source>
        <dbReference type="SAM" id="MobiDB-lite"/>
    </source>
</evidence>
<dbReference type="PANTHER" id="PTHR31988">
    <property type="entry name" value="ESTERASE, PUTATIVE (DUF303)-RELATED"/>
    <property type="match status" value="1"/>
</dbReference>
<dbReference type="PANTHER" id="PTHR31988:SF19">
    <property type="entry name" value="9-O-ACETYL-N-ACETYLNEURAMINIC ACID DEACETYLASE-RELATED"/>
    <property type="match status" value="1"/>
</dbReference>
<evidence type="ECO:0000259" key="4">
    <source>
        <dbReference type="Pfam" id="PF03629"/>
    </source>
</evidence>
<dbReference type="InterPro" id="IPR036514">
    <property type="entry name" value="SGNH_hydro_sf"/>
</dbReference>
<dbReference type="Gene3D" id="3.40.50.1110">
    <property type="entry name" value="SGNH hydrolase"/>
    <property type="match status" value="1"/>
</dbReference>
<keyword evidence="3" id="KW-1133">Transmembrane helix</keyword>
<dbReference type="InterPro" id="IPR005181">
    <property type="entry name" value="SASA"/>
</dbReference>
<keyword evidence="1" id="KW-0378">Hydrolase</keyword>
<sequence>METEIPIPIPSTKEDPELESPTTKQIFILSGQSNMSGRGGVTKHHHWDGVVPPECRPNSTIFRLSAKLHWEAAREPLHVDIDTKKACGVGPGMSFANAVKERVGMVGLVPCAVGGTAIKEWERGKHLYESMVVRAWESVKEGGKIKALLWYQGESDTSHQHDAEAYQRNMEMLINHVREDLGLPSLPIIQIWLILSAAILVFCHYLILVCLWGPSYKAVTVWNPILEKMERRLSGWQKLYLSKGGRLTLLKKKLQKNFLWGGLGDEFKHYLVGWDKALIDNVVTRPDSRGVREWNVTFVRDFNDWEVDVVAAFFHFLHSHTVPVAAPDGLRWNLCKDGVFTSRSFYYALSNRVGVNFPWKSIWKVKVPPRVAFFIWTAA</sequence>
<dbReference type="InterPro" id="IPR052940">
    <property type="entry name" value="Carb_Esterase_6"/>
</dbReference>
<accession>A0A2N9H349</accession>
<feature type="transmembrane region" description="Helical" evidence="3">
    <location>
        <begin position="191"/>
        <end position="212"/>
    </location>
</feature>
<proteinExistence type="predicted"/>
<evidence type="ECO:0000313" key="5">
    <source>
        <dbReference type="EMBL" id="SPD05954.1"/>
    </source>
</evidence>